<dbReference type="Proteomes" id="UP000288178">
    <property type="component" value="Unassembled WGS sequence"/>
</dbReference>
<evidence type="ECO:0000256" key="1">
    <source>
        <dbReference type="SAM" id="MobiDB-lite"/>
    </source>
</evidence>
<proteinExistence type="predicted"/>
<evidence type="ECO:0000313" key="3">
    <source>
        <dbReference type="Proteomes" id="UP000288178"/>
    </source>
</evidence>
<organism evidence="2 3">
    <name type="scientific">Rubrivivax albus</name>
    <dbReference type="NCBI Taxonomy" id="2499835"/>
    <lineage>
        <taxon>Bacteria</taxon>
        <taxon>Pseudomonadati</taxon>
        <taxon>Pseudomonadota</taxon>
        <taxon>Betaproteobacteria</taxon>
        <taxon>Burkholderiales</taxon>
        <taxon>Sphaerotilaceae</taxon>
        <taxon>Rubrivivax</taxon>
    </lineage>
</organism>
<keyword evidence="3" id="KW-1185">Reference proteome</keyword>
<sequence length="98" mass="10970">MNRRSRMTNATNIPAQGWIREGDLLATKAIPYRRTKLREEVAAGRFPKPRTFGPRMVAYDCTQIHDWIREQSKTAPVADIKPPKSRTSAQAAHAPAAA</sequence>
<protein>
    <submittedName>
        <fullName evidence="2">AlpA family phage regulatory protein</fullName>
    </submittedName>
</protein>
<evidence type="ECO:0000313" key="2">
    <source>
        <dbReference type="EMBL" id="RVT48383.1"/>
    </source>
</evidence>
<feature type="compositionally biased region" description="Low complexity" evidence="1">
    <location>
        <begin position="89"/>
        <end position="98"/>
    </location>
</feature>
<comment type="caution">
    <text evidence="2">The sequence shown here is derived from an EMBL/GenBank/DDBJ whole genome shotgun (WGS) entry which is preliminary data.</text>
</comment>
<feature type="region of interest" description="Disordered" evidence="1">
    <location>
        <begin position="73"/>
        <end position="98"/>
    </location>
</feature>
<name>A0A3S2WXK2_9BURK</name>
<reference evidence="2 3" key="1">
    <citation type="submission" date="2019-01" db="EMBL/GenBank/DDBJ databases">
        <authorList>
            <person name="Chen W.-M."/>
        </authorList>
    </citation>
    <scope>NUCLEOTIDE SEQUENCE [LARGE SCALE GENOMIC DNA]</scope>
    <source>
        <strain evidence="2 3">ICH-3</strain>
    </source>
</reference>
<dbReference type="AlphaFoldDB" id="A0A3S2WXK2"/>
<dbReference type="EMBL" id="SACT01000010">
    <property type="protein sequence ID" value="RVT48383.1"/>
    <property type="molecule type" value="Genomic_DNA"/>
</dbReference>
<gene>
    <name evidence="2" type="ORF">ENE75_22060</name>
</gene>
<accession>A0A3S2WXK2</accession>